<feature type="domain" description="PIN" evidence="2">
    <location>
        <begin position="15"/>
        <end position="114"/>
    </location>
</feature>
<dbReference type="InterPro" id="IPR051619">
    <property type="entry name" value="TypeII_TA_RNase_PINc/VapC"/>
</dbReference>
<name>A0A7C1GBG5_9CREN</name>
<dbReference type="CDD" id="cd09873">
    <property type="entry name" value="PIN_Pae0151-like"/>
    <property type="match status" value="1"/>
</dbReference>
<keyword evidence="1" id="KW-0460">Magnesium</keyword>
<dbReference type="SUPFAM" id="SSF88723">
    <property type="entry name" value="PIN domain-like"/>
    <property type="match status" value="1"/>
</dbReference>
<reference evidence="3" key="1">
    <citation type="journal article" date="2020" name="mSystems">
        <title>Genome- and Community-Level Interaction Insights into Carbon Utilization and Element Cycling Functions of Hydrothermarchaeota in Hydrothermal Sediment.</title>
        <authorList>
            <person name="Zhou Z."/>
            <person name="Liu Y."/>
            <person name="Xu W."/>
            <person name="Pan J."/>
            <person name="Luo Z.H."/>
            <person name="Li M."/>
        </authorList>
    </citation>
    <scope>NUCLEOTIDE SEQUENCE [LARGE SCALE GENOMIC DNA]</scope>
    <source>
        <strain evidence="3">SpSt-116</strain>
    </source>
</reference>
<organism evidence="3">
    <name type="scientific">Thermofilum adornatum</name>
    <dbReference type="NCBI Taxonomy" id="1365176"/>
    <lineage>
        <taxon>Archaea</taxon>
        <taxon>Thermoproteota</taxon>
        <taxon>Thermoprotei</taxon>
        <taxon>Thermofilales</taxon>
        <taxon>Thermofilaceae</taxon>
        <taxon>Thermofilum</taxon>
    </lineage>
</organism>
<evidence type="ECO:0000313" key="3">
    <source>
        <dbReference type="EMBL" id="HDP15065.1"/>
    </source>
</evidence>
<evidence type="ECO:0000259" key="2">
    <source>
        <dbReference type="Pfam" id="PF01850"/>
    </source>
</evidence>
<dbReference type="InterPro" id="IPR029060">
    <property type="entry name" value="PIN-like_dom_sf"/>
</dbReference>
<evidence type="ECO:0000256" key="1">
    <source>
        <dbReference type="ARBA" id="ARBA00022842"/>
    </source>
</evidence>
<dbReference type="EMBL" id="DSAY01000085">
    <property type="protein sequence ID" value="HDP15065.1"/>
    <property type="molecule type" value="Genomic_DNA"/>
</dbReference>
<proteinExistence type="predicted"/>
<accession>A0A7C1GBG5</accession>
<gene>
    <name evidence="3" type="ORF">ENN26_04725</name>
</gene>
<dbReference type="InterPro" id="IPR044153">
    <property type="entry name" value="PIN_Pae0151-like"/>
</dbReference>
<dbReference type="PANTHER" id="PTHR35901:SF1">
    <property type="entry name" value="EXONUCLEASE VAPC9"/>
    <property type="match status" value="1"/>
</dbReference>
<dbReference type="InterPro" id="IPR002716">
    <property type="entry name" value="PIN_dom"/>
</dbReference>
<protein>
    <submittedName>
        <fullName evidence="3">PIN domain-containing protein</fullName>
    </submittedName>
</protein>
<sequence>MYLFDASAIVNLAKRGLLKPLGEGFSLDLAVYEALNAVWKEHVLQKRIDADTARGLVEILRGALGVVPLESIKGVEMEVYELASRERLTVYDASYLYIARRDRLTLVSDDNKLLSKASRYVGTARTMDILKRF</sequence>
<comment type="caution">
    <text evidence="3">The sequence shown here is derived from an EMBL/GenBank/DDBJ whole genome shotgun (WGS) entry which is preliminary data.</text>
</comment>
<dbReference type="PANTHER" id="PTHR35901">
    <property type="entry name" value="RIBONUCLEASE VAPC3"/>
    <property type="match status" value="1"/>
</dbReference>
<dbReference type="Pfam" id="PF01850">
    <property type="entry name" value="PIN"/>
    <property type="match status" value="1"/>
</dbReference>
<dbReference type="AlphaFoldDB" id="A0A7C1GBG5"/>
<dbReference type="Gene3D" id="3.40.50.1010">
    <property type="entry name" value="5'-nuclease"/>
    <property type="match status" value="1"/>
</dbReference>